<dbReference type="OrthoDB" id="372044at2157"/>
<dbReference type="InterPro" id="IPR031310">
    <property type="entry name" value="Ribosomal_uL5_N"/>
</dbReference>
<accession>A0A5B9D8G2</accession>
<evidence type="ECO:0000256" key="5">
    <source>
        <dbReference type="RuleBase" id="RU003930"/>
    </source>
</evidence>
<dbReference type="Proteomes" id="UP000321408">
    <property type="component" value="Chromosome"/>
</dbReference>
<dbReference type="GO" id="GO:0005840">
    <property type="term" value="C:ribosome"/>
    <property type="evidence" value="ECO:0007669"/>
    <property type="project" value="UniProtKB-KW"/>
</dbReference>
<dbReference type="EMBL" id="CP042905">
    <property type="protein sequence ID" value="QEE15353.1"/>
    <property type="molecule type" value="Genomic_DNA"/>
</dbReference>
<evidence type="ECO:0000313" key="8">
    <source>
        <dbReference type="EMBL" id="QEE15353.1"/>
    </source>
</evidence>
<reference evidence="8 9" key="2">
    <citation type="journal article" date="2024" name="Int. J. Syst. Evol. Microbiol.">
        <title>Promethearchaeum syntrophicum gen. nov., sp. nov., an anaerobic, obligately syntrophic archaeon, the first isolate of the lineage 'Asgard' archaea, and proposal of the new archaeal phylum Promethearchaeota phyl. nov. and kingdom Promethearchaeati regn. nov.</title>
        <authorList>
            <person name="Imachi H."/>
            <person name="Nobu M.K."/>
            <person name="Kato S."/>
            <person name="Takaki Y."/>
            <person name="Miyazaki M."/>
            <person name="Miyata M."/>
            <person name="Ogawara M."/>
            <person name="Saito Y."/>
            <person name="Sakai S."/>
            <person name="Tahara Y.O."/>
            <person name="Takano Y."/>
            <person name="Tasumi E."/>
            <person name="Uematsu K."/>
            <person name="Yoshimura T."/>
            <person name="Itoh T."/>
            <person name="Ohkuma M."/>
            <person name="Takai K."/>
        </authorList>
    </citation>
    <scope>NUCLEOTIDE SEQUENCE [LARGE SCALE GENOMIC DNA]</scope>
    <source>
        <strain evidence="8 9">MK-D1</strain>
    </source>
</reference>
<evidence type="ECO:0000259" key="7">
    <source>
        <dbReference type="Pfam" id="PF00673"/>
    </source>
</evidence>
<comment type="similarity">
    <text evidence="1 5">Belongs to the universal ribosomal protein uL5 family.</text>
</comment>
<dbReference type="AlphaFoldDB" id="A0A5B9D8G2"/>
<evidence type="ECO:0000256" key="2">
    <source>
        <dbReference type="ARBA" id="ARBA00022980"/>
    </source>
</evidence>
<dbReference type="GO" id="GO:1990904">
    <property type="term" value="C:ribonucleoprotein complex"/>
    <property type="evidence" value="ECO:0007669"/>
    <property type="project" value="UniProtKB-KW"/>
</dbReference>
<feature type="domain" description="Large ribosomal subunit protein uL5 N-terminal" evidence="6">
    <location>
        <begin position="15"/>
        <end position="69"/>
    </location>
</feature>
<sequence>MSAKNIDYKQLWKSNVMLQPKIDKVVINIGMGSLGAVEIQKAQKVLESLTGHKPVVVKAKKNVKEWGLRKNMSVATKVTLRNEDCANFLRKALDPFDNRILKKAFDNKGNFSFGIDEHIKIPGVKYDPDLGIFGFNVSVKLTRPGLRIKTRKKNRRKVGASQYLSRQEAIYFMENVFKVEIVEKMEERYY</sequence>
<evidence type="ECO:0000256" key="1">
    <source>
        <dbReference type="ARBA" id="ARBA00008553"/>
    </source>
</evidence>
<dbReference type="KEGG" id="psyt:DSAG12_01178"/>
<dbReference type="InterPro" id="IPR022803">
    <property type="entry name" value="Ribosomal_uL5_dom_sf"/>
</dbReference>
<evidence type="ECO:0000256" key="3">
    <source>
        <dbReference type="ARBA" id="ARBA00023274"/>
    </source>
</evidence>
<evidence type="ECO:0000313" key="9">
    <source>
        <dbReference type="Proteomes" id="UP000321408"/>
    </source>
</evidence>
<dbReference type="PANTHER" id="PTHR11994">
    <property type="entry name" value="60S RIBOSOMAL PROTEIN L11-RELATED"/>
    <property type="match status" value="1"/>
</dbReference>
<feature type="domain" description="Large ribosomal subunit protein uL5 C-terminal" evidence="7">
    <location>
        <begin position="74"/>
        <end position="152"/>
    </location>
</feature>
<name>A0A5B9D8G2_9ARCH</name>
<evidence type="ECO:0000256" key="4">
    <source>
        <dbReference type="ARBA" id="ARBA00035461"/>
    </source>
</evidence>
<keyword evidence="3 5" id="KW-0687">Ribonucleoprotein</keyword>
<dbReference type="SUPFAM" id="SSF55282">
    <property type="entry name" value="RL5-like"/>
    <property type="match status" value="1"/>
</dbReference>
<dbReference type="FunFam" id="3.30.1440.10:FF:000002">
    <property type="entry name" value="60S ribosomal protein L11"/>
    <property type="match status" value="1"/>
</dbReference>
<dbReference type="RefSeq" id="WP_147662265.1">
    <property type="nucleotide sequence ID" value="NZ_CP042905.2"/>
</dbReference>
<keyword evidence="9" id="KW-1185">Reference proteome</keyword>
<dbReference type="Gene3D" id="3.30.1440.10">
    <property type="match status" value="1"/>
</dbReference>
<protein>
    <recommendedName>
        <fullName evidence="4">50S ribosomal protein L5</fullName>
    </recommendedName>
</protein>
<proteinExistence type="inferred from homology"/>
<organism evidence="8 9">
    <name type="scientific">Promethearchaeum syntrophicum</name>
    <dbReference type="NCBI Taxonomy" id="2594042"/>
    <lineage>
        <taxon>Archaea</taxon>
        <taxon>Promethearchaeati</taxon>
        <taxon>Promethearchaeota</taxon>
        <taxon>Promethearchaeia</taxon>
        <taxon>Promethearchaeales</taxon>
        <taxon>Promethearchaeaceae</taxon>
        <taxon>Promethearchaeum</taxon>
    </lineage>
</organism>
<gene>
    <name evidence="8" type="ORF">DSAG12_01178</name>
</gene>
<dbReference type="InterPro" id="IPR002132">
    <property type="entry name" value="Ribosomal_uL5"/>
</dbReference>
<dbReference type="PIRSF" id="PIRSF002161">
    <property type="entry name" value="Ribosomal_L5"/>
    <property type="match status" value="1"/>
</dbReference>
<reference evidence="8 9" key="1">
    <citation type="journal article" date="2020" name="Nature">
        <title>Isolation of an archaeon at the prokaryote-eukaryote interface.</title>
        <authorList>
            <person name="Imachi H."/>
            <person name="Nobu M.K."/>
            <person name="Nakahara N."/>
            <person name="Morono Y."/>
            <person name="Ogawara M."/>
            <person name="Takaki Y."/>
            <person name="Takano Y."/>
            <person name="Uematsu K."/>
            <person name="Ikuta T."/>
            <person name="Ito M."/>
            <person name="Matsui Y."/>
            <person name="Miyazaki M."/>
            <person name="Murata K."/>
            <person name="Saito Y."/>
            <person name="Sakai S."/>
            <person name="Song C."/>
            <person name="Tasumi E."/>
            <person name="Yamanaka Y."/>
            <person name="Yamaguchi T."/>
            <person name="Kamagata Y."/>
            <person name="Tamaki H."/>
            <person name="Takai K."/>
        </authorList>
    </citation>
    <scope>NUCLEOTIDE SEQUENCE [LARGE SCALE GENOMIC DNA]</scope>
    <source>
        <strain evidence="8 9">MK-D1</strain>
    </source>
</reference>
<evidence type="ECO:0000259" key="6">
    <source>
        <dbReference type="Pfam" id="PF00281"/>
    </source>
</evidence>
<dbReference type="Pfam" id="PF00281">
    <property type="entry name" value="Ribosomal_L5"/>
    <property type="match status" value="1"/>
</dbReference>
<dbReference type="GO" id="GO:0006412">
    <property type="term" value="P:translation"/>
    <property type="evidence" value="ECO:0007669"/>
    <property type="project" value="InterPro"/>
</dbReference>
<dbReference type="Pfam" id="PF00673">
    <property type="entry name" value="Ribosomal_L5_C"/>
    <property type="match status" value="1"/>
</dbReference>
<dbReference type="NCBIfam" id="NF003258">
    <property type="entry name" value="PRK04219.1"/>
    <property type="match status" value="1"/>
</dbReference>
<dbReference type="GO" id="GO:0003735">
    <property type="term" value="F:structural constituent of ribosome"/>
    <property type="evidence" value="ECO:0007669"/>
    <property type="project" value="InterPro"/>
</dbReference>
<dbReference type="InterPro" id="IPR031309">
    <property type="entry name" value="Ribosomal_uL5_C"/>
</dbReference>
<keyword evidence="2 5" id="KW-0689">Ribosomal protein</keyword>
<dbReference type="GeneID" id="41329174"/>
<dbReference type="InterPro" id="IPR057266">
    <property type="entry name" value="Ribosomal_uL5_euk/arc-type"/>
</dbReference>